<keyword evidence="3" id="KW-1185">Reference proteome</keyword>
<dbReference type="AlphaFoldDB" id="A0A804IFT7"/>
<reference evidence="1" key="1">
    <citation type="submission" date="2021-03" db="EMBL/GenBank/DDBJ databases">
        <authorList>
            <consortium name="Genoscope - CEA"/>
            <person name="William W."/>
        </authorList>
    </citation>
    <scope>NUCLEOTIDE SEQUENCE</scope>
    <source>
        <strain evidence="1">Doubled-haploid Pahang</strain>
    </source>
</reference>
<protein>
    <submittedName>
        <fullName evidence="1">(wild Malaysian banana) hypothetical protein</fullName>
    </submittedName>
</protein>
<dbReference type="Proteomes" id="UP000012960">
    <property type="component" value="Unplaced"/>
</dbReference>
<dbReference type="Gramene" id="Ma03_t24560.1">
    <property type="protein sequence ID" value="Ma03_p24560.1"/>
    <property type="gene ID" value="Ma03_g24560"/>
</dbReference>
<gene>
    <name evidence="1" type="ORF">GSMUA_194030.1</name>
</gene>
<reference evidence="2" key="2">
    <citation type="submission" date="2021-05" db="UniProtKB">
        <authorList>
            <consortium name="EnsemblPlants"/>
        </authorList>
    </citation>
    <scope>IDENTIFICATION</scope>
    <source>
        <strain evidence="2">subsp. malaccensis</strain>
    </source>
</reference>
<sequence>MSRTVTRTGHQVRTRVFISSNEGLRCLTRVPVSRFRYIPTSEGAFRFSFRSPFSASFLSLVRRGRRRRRRRRRSPRSGGCGDRTTRLRLSSRSTLATRAYIDFVTRHLAFLFSVNAHALRSIYLLRKDCR</sequence>
<evidence type="ECO:0000313" key="1">
    <source>
        <dbReference type="EMBL" id="CAG1851163.1"/>
    </source>
</evidence>
<evidence type="ECO:0000313" key="2">
    <source>
        <dbReference type="EnsemblPlants" id="Ma03_p24560.1"/>
    </source>
</evidence>
<dbReference type="EnsemblPlants" id="Ma03_t24560.1">
    <property type="protein sequence ID" value="Ma03_p24560.1"/>
    <property type="gene ID" value="Ma03_g24560"/>
</dbReference>
<dbReference type="EMBL" id="HG996468">
    <property type="protein sequence ID" value="CAG1851163.1"/>
    <property type="molecule type" value="Genomic_DNA"/>
</dbReference>
<proteinExistence type="predicted"/>
<accession>A0A804IFT7</accession>
<organism evidence="2 3">
    <name type="scientific">Musa acuminata subsp. malaccensis</name>
    <name type="common">Wild banana</name>
    <name type="synonym">Musa malaccensis</name>
    <dbReference type="NCBI Taxonomy" id="214687"/>
    <lineage>
        <taxon>Eukaryota</taxon>
        <taxon>Viridiplantae</taxon>
        <taxon>Streptophyta</taxon>
        <taxon>Embryophyta</taxon>
        <taxon>Tracheophyta</taxon>
        <taxon>Spermatophyta</taxon>
        <taxon>Magnoliopsida</taxon>
        <taxon>Liliopsida</taxon>
        <taxon>Zingiberales</taxon>
        <taxon>Musaceae</taxon>
        <taxon>Musa</taxon>
    </lineage>
</organism>
<evidence type="ECO:0000313" key="3">
    <source>
        <dbReference type="Proteomes" id="UP000012960"/>
    </source>
</evidence>
<name>A0A804IFT7_MUSAM</name>
<dbReference type="InParanoid" id="A0A804IFT7"/>